<dbReference type="Gramene" id="TuG1812G0200004218.01.T01">
    <property type="protein sequence ID" value="TuG1812G0200004218.01.T01.cds439339"/>
    <property type="gene ID" value="TuG1812G0200004218.01"/>
</dbReference>
<feature type="region of interest" description="Disordered" evidence="1">
    <location>
        <begin position="1"/>
        <end position="138"/>
    </location>
</feature>
<dbReference type="EnsemblPlants" id="TuG1812G0200004218.01.T01">
    <property type="protein sequence ID" value="TuG1812G0200004218.01.T01.cds439339"/>
    <property type="gene ID" value="TuG1812G0200004218.01"/>
</dbReference>
<protein>
    <submittedName>
        <fullName evidence="2">Uncharacterized protein</fullName>
    </submittedName>
</protein>
<reference evidence="2" key="3">
    <citation type="submission" date="2022-06" db="UniProtKB">
        <authorList>
            <consortium name="EnsemblPlants"/>
        </authorList>
    </citation>
    <scope>IDENTIFICATION</scope>
</reference>
<feature type="compositionally biased region" description="Low complexity" evidence="1">
    <location>
        <begin position="99"/>
        <end position="108"/>
    </location>
</feature>
<feature type="compositionally biased region" description="Basic residues" evidence="1">
    <location>
        <begin position="83"/>
        <end position="94"/>
    </location>
</feature>
<reference evidence="3" key="1">
    <citation type="journal article" date="2013" name="Nature">
        <title>Draft genome of the wheat A-genome progenitor Triticum urartu.</title>
        <authorList>
            <person name="Ling H.Q."/>
            <person name="Zhao S."/>
            <person name="Liu D."/>
            <person name="Wang J."/>
            <person name="Sun H."/>
            <person name="Zhang C."/>
            <person name="Fan H."/>
            <person name="Li D."/>
            <person name="Dong L."/>
            <person name="Tao Y."/>
            <person name="Gao C."/>
            <person name="Wu H."/>
            <person name="Li Y."/>
            <person name="Cui Y."/>
            <person name="Guo X."/>
            <person name="Zheng S."/>
            <person name="Wang B."/>
            <person name="Yu K."/>
            <person name="Liang Q."/>
            <person name="Yang W."/>
            <person name="Lou X."/>
            <person name="Chen J."/>
            <person name="Feng M."/>
            <person name="Jian J."/>
            <person name="Zhang X."/>
            <person name="Luo G."/>
            <person name="Jiang Y."/>
            <person name="Liu J."/>
            <person name="Wang Z."/>
            <person name="Sha Y."/>
            <person name="Zhang B."/>
            <person name="Wu H."/>
            <person name="Tang D."/>
            <person name="Shen Q."/>
            <person name="Xue P."/>
            <person name="Zou S."/>
            <person name="Wang X."/>
            <person name="Liu X."/>
            <person name="Wang F."/>
            <person name="Yang Y."/>
            <person name="An X."/>
            <person name="Dong Z."/>
            <person name="Zhang K."/>
            <person name="Zhang X."/>
            <person name="Luo M.C."/>
            <person name="Dvorak J."/>
            <person name="Tong Y."/>
            <person name="Wang J."/>
            <person name="Yang H."/>
            <person name="Li Z."/>
            <person name="Wang D."/>
            <person name="Zhang A."/>
            <person name="Wang J."/>
        </authorList>
    </citation>
    <scope>NUCLEOTIDE SEQUENCE</scope>
    <source>
        <strain evidence="3">cv. G1812</strain>
    </source>
</reference>
<name>A0A8R7PI30_TRIUA</name>
<evidence type="ECO:0000313" key="3">
    <source>
        <dbReference type="Proteomes" id="UP000015106"/>
    </source>
</evidence>
<reference evidence="2" key="2">
    <citation type="submission" date="2018-03" db="EMBL/GenBank/DDBJ databases">
        <title>The Triticum urartu genome reveals the dynamic nature of wheat genome evolution.</title>
        <authorList>
            <person name="Ling H."/>
            <person name="Ma B."/>
            <person name="Shi X."/>
            <person name="Liu H."/>
            <person name="Dong L."/>
            <person name="Sun H."/>
            <person name="Cao Y."/>
            <person name="Gao Q."/>
            <person name="Zheng S."/>
            <person name="Li Y."/>
            <person name="Yu Y."/>
            <person name="Du H."/>
            <person name="Qi M."/>
            <person name="Li Y."/>
            <person name="Yu H."/>
            <person name="Cui Y."/>
            <person name="Wang N."/>
            <person name="Chen C."/>
            <person name="Wu H."/>
            <person name="Zhao Y."/>
            <person name="Zhang J."/>
            <person name="Li Y."/>
            <person name="Zhou W."/>
            <person name="Zhang B."/>
            <person name="Hu W."/>
            <person name="Eijk M."/>
            <person name="Tang J."/>
            <person name="Witsenboer H."/>
            <person name="Zhao S."/>
            <person name="Li Z."/>
            <person name="Zhang A."/>
            <person name="Wang D."/>
            <person name="Liang C."/>
        </authorList>
    </citation>
    <scope>NUCLEOTIDE SEQUENCE [LARGE SCALE GENOMIC DNA]</scope>
    <source>
        <strain evidence="2">cv. G1812</strain>
    </source>
</reference>
<accession>A0A8R7PI30</accession>
<dbReference type="AlphaFoldDB" id="A0A8R7PI30"/>
<keyword evidence="3" id="KW-1185">Reference proteome</keyword>
<organism evidence="2 3">
    <name type="scientific">Triticum urartu</name>
    <name type="common">Red wild einkorn</name>
    <name type="synonym">Crithodium urartu</name>
    <dbReference type="NCBI Taxonomy" id="4572"/>
    <lineage>
        <taxon>Eukaryota</taxon>
        <taxon>Viridiplantae</taxon>
        <taxon>Streptophyta</taxon>
        <taxon>Embryophyta</taxon>
        <taxon>Tracheophyta</taxon>
        <taxon>Spermatophyta</taxon>
        <taxon>Magnoliopsida</taxon>
        <taxon>Liliopsida</taxon>
        <taxon>Poales</taxon>
        <taxon>Poaceae</taxon>
        <taxon>BOP clade</taxon>
        <taxon>Pooideae</taxon>
        <taxon>Triticodae</taxon>
        <taxon>Triticeae</taxon>
        <taxon>Triticinae</taxon>
        <taxon>Triticum</taxon>
    </lineage>
</organism>
<proteinExistence type="predicted"/>
<evidence type="ECO:0000313" key="2">
    <source>
        <dbReference type="EnsemblPlants" id="TuG1812G0200004218.01.T01.cds439339"/>
    </source>
</evidence>
<evidence type="ECO:0000256" key="1">
    <source>
        <dbReference type="SAM" id="MobiDB-lite"/>
    </source>
</evidence>
<sequence>MQLSLLPDPAVEPNPLGHRILGSPVDHGTVTAHPSLCLEPGSSPQRRRGSRPASSTALEHTAPAFFHRDGGSSAFHQLARTPPVHRGHTFHRHPPPSTPTSSPVAHPSSPQPKAIPFRRRSRITTNHRLPIPPASTCS</sequence>
<dbReference type="Proteomes" id="UP000015106">
    <property type="component" value="Chromosome 2"/>
</dbReference>